<dbReference type="InterPro" id="IPR036179">
    <property type="entry name" value="Ig-like_dom_sf"/>
</dbReference>
<dbReference type="GeneTree" id="ENSGT00940000153143"/>
<sequence>MLGSITLLLAAPLPGGQTALTLEQPTVTITRKTGSAATFICEFSDKSIKYIHWYRQQEGKAPRRLLYYNLVNSQPRLDTGFNSNKIHAYKINDQSCTLKVQKLDPSDAAIYYCAGWDSTVTQFPPCLNKKLLVCGHREQGLPPTDPTVNLTPCFSFVVKLSGASHWFLAQTVPNRRSFSGYQTEQPHLSQRLGTEHCLLFHCTLPSV</sequence>
<dbReference type="InterPro" id="IPR013783">
    <property type="entry name" value="Ig-like_fold"/>
</dbReference>
<evidence type="ECO:0000256" key="2">
    <source>
        <dbReference type="ARBA" id="ARBA00022475"/>
    </source>
</evidence>
<dbReference type="AlphaFoldDB" id="A0A6I8NFU6"/>
<keyword evidence="9" id="KW-0393">Immunoglobulin domain</keyword>
<evidence type="ECO:0000256" key="3">
    <source>
        <dbReference type="ARBA" id="ARBA00022729"/>
    </source>
</evidence>
<keyword evidence="11" id="KW-1279">T cell receptor</keyword>
<dbReference type="PANTHER" id="PTHR19256:SF63">
    <property type="entry name" value="T CELL RECEPTOR GAMMA VARIABLE 3-RELATED"/>
    <property type="match status" value="1"/>
</dbReference>
<evidence type="ECO:0000259" key="13">
    <source>
        <dbReference type="PROSITE" id="PS50835"/>
    </source>
</evidence>
<keyword evidence="8" id="KW-0675">Receptor</keyword>
<evidence type="ECO:0000256" key="7">
    <source>
        <dbReference type="ARBA" id="ARBA00023157"/>
    </source>
</evidence>
<feature type="chain" id="PRO_5026273864" description="Ig-like domain-containing protein" evidence="12">
    <location>
        <begin position="19"/>
        <end position="207"/>
    </location>
</feature>
<dbReference type="Ensembl" id="ENSOANT00000047650.1">
    <property type="protein sequence ID" value="ENSOANP00000039586.1"/>
    <property type="gene ID" value="ENSOANG00000048052.1"/>
</dbReference>
<dbReference type="GO" id="GO:0042101">
    <property type="term" value="C:T cell receptor complex"/>
    <property type="evidence" value="ECO:0007669"/>
    <property type="project" value="UniProtKB-KW"/>
</dbReference>
<dbReference type="FunFam" id="2.60.40.10:FF:001866">
    <property type="entry name" value="T cell receptor gamma variable 3"/>
    <property type="match status" value="1"/>
</dbReference>
<dbReference type="InterPro" id="IPR013106">
    <property type="entry name" value="Ig_V-set"/>
</dbReference>
<dbReference type="FunCoup" id="A0A6I8NFU6">
    <property type="interactions" value="252"/>
</dbReference>
<evidence type="ECO:0000256" key="12">
    <source>
        <dbReference type="SAM" id="SignalP"/>
    </source>
</evidence>
<evidence type="ECO:0000256" key="1">
    <source>
        <dbReference type="ARBA" id="ARBA00004236"/>
    </source>
</evidence>
<comment type="subcellular location">
    <subcellularLocation>
        <location evidence="1">Cell membrane</location>
    </subcellularLocation>
</comment>
<dbReference type="InterPro" id="IPR007110">
    <property type="entry name" value="Ig-like_dom"/>
</dbReference>
<dbReference type="PROSITE" id="PS50835">
    <property type="entry name" value="IG_LIKE"/>
    <property type="match status" value="1"/>
</dbReference>
<dbReference type="SMART" id="SM00406">
    <property type="entry name" value="IGv"/>
    <property type="match status" value="1"/>
</dbReference>
<feature type="signal peptide" evidence="12">
    <location>
        <begin position="1"/>
        <end position="18"/>
    </location>
</feature>
<evidence type="ECO:0000256" key="4">
    <source>
        <dbReference type="ARBA" id="ARBA00022859"/>
    </source>
</evidence>
<feature type="domain" description="Ig-like" evidence="13">
    <location>
        <begin position="14"/>
        <end position="113"/>
    </location>
</feature>
<comment type="subunit">
    <text evidence="10">Gamma-delta TR is a heterodimer composed of a gamma and delta chain; disulfide-linked. The gamma-delta TR is associated with the transmembrane signaling CD3 coreceptor proteins following the stoichiometry: a single gamma-delta TR heterodimer associates with one CD3D-CD3E heterodimer, one CD3G-CD3E heterodimer and one CD247 homodimer forming a stable octameric structure. Upon activation, gamma-delta TR complex associates with FCER1G to initiate intracellular signaling.</text>
</comment>
<evidence type="ECO:0000256" key="6">
    <source>
        <dbReference type="ARBA" id="ARBA00023136"/>
    </source>
</evidence>
<dbReference type="InterPro" id="IPR003599">
    <property type="entry name" value="Ig_sub"/>
</dbReference>
<evidence type="ECO:0000313" key="14">
    <source>
        <dbReference type="Ensembl" id="ENSOANP00000039586.1"/>
    </source>
</evidence>
<evidence type="ECO:0000256" key="5">
    <source>
        <dbReference type="ARBA" id="ARBA00023130"/>
    </source>
</evidence>
<accession>A0A6I8NFU6</accession>
<keyword evidence="6" id="KW-0472">Membrane</keyword>
<name>A0A6I8NFU6_ORNAN</name>
<dbReference type="InterPro" id="IPR051117">
    <property type="entry name" value="TRG_var/const_region"/>
</dbReference>
<dbReference type="PANTHER" id="PTHR19256">
    <property type="entry name" value="T-CELL RECEPTOR GAMMA CHAIN"/>
    <property type="match status" value="1"/>
</dbReference>
<keyword evidence="5" id="KW-1064">Adaptive immunity</keyword>
<reference evidence="14" key="1">
    <citation type="submission" date="2025-08" db="UniProtKB">
        <authorList>
            <consortium name="Ensembl"/>
        </authorList>
    </citation>
    <scope>IDENTIFICATION</scope>
    <source>
        <strain evidence="14">Glennie</strain>
    </source>
</reference>
<evidence type="ECO:0000256" key="9">
    <source>
        <dbReference type="ARBA" id="ARBA00023319"/>
    </source>
</evidence>
<reference evidence="14" key="2">
    <citation type="submission" date="2025-09" db="UniProtKB">
        <authorList>
            <consortium name="Ensembl"/>
        </authorList>
    </citation>
    <scope>IDENTIFICATION</scope>
    <source>
        <strain evidence="14">Glennie</strain>
    </source>
</reference>
<dbReference type="InParanoid" id="A0A6I8NFU6"/>
<dbReference type="GO" id="GO:0002250">
    <property type="term" value="P:adaptive immune response"/>
    <property type="evidence" value="ECO:0007669"/>
    <property type="project" value="UniProtKB-KW"/>
</dbReference>
<organism evidence="14 15">
    <name type="scientific">Ornithorhynchus anatinus</name>
    <name type="common">Duckbill platypus</name>
    <dbReference type="NCBI Taxonomy" id="9258"/>
    <lineage>
        <taxon>Eukaryota</taxon>
        <taxon>Metazoa</taxon>
        <taxon>Chordata</taxon>
        <taxon>Craniata</taxon>
        <taxon>Vertebrata</taxon>
        <taxon>Euteleostomi</taxon>
        <taxon>Mammalia</taxon>
        <taxon>Monotremata</taxon>
        <taxon>Ornithorhynchidae</taxon>
        <taxon>Ornithorhynchus</taxon>
    </lineage>
</organism>
<keyword evidence="7" id="KW-1015">Disulfide bond</keyword>
<dbReference type="Proteomes" id="UP000002279">
    <property type="component" value="Unplaced"/>
</dbReference>
<keyword evidence="3 12" id="KW-0732">Signal</keyword>
<dbReference type="SMART" id="SM00409">
    <property type="entry name" value="IG"/>
    <property type="match status" value="1"/>
</dbReference>
<dbReference type="Gene3D" id="2.60.40.10">
    <property type="entry name" value="Immunoglobulins"/>
    <property type="match status" value="1"/>
</dbReference>
<dbReference type="SUPFAM" id="SSF48726">
    <property type="entry name" value="Immunoglobulin"/>
    <property type="match status" value="1"/>
</dbReference>
<proteinExistence type="predicted"/>
<evidence type="ECO:0000256" key="10">
    <source>
        <dbReference type="ARBA" id="ARBA00038578"/>
    </source>
</evidence>
<dbReference type="GO" id="GO:0009897">
    <property type="term" value="C:external side of plasma membrane"/>
    <property type="evidence" value="ECO:0000318"/>
    <property type="project" value="GO_Central"/>
</dbReference>
<dbReference type="OMA" id="CETGHRT"/>
<protein>
    <recommendedName>
        <fullName evidence="13">Ig-like domain-containing protein</fullName>
    </recommendedName>
</protein>
<keyword evidence="15" id="KW-1185">Reference proteome</keyword>
<evidence type="ECO:0000256" key="11">
    <source>
        <dbReference type="ARBA" id="ARBA00043266"/>
    </source>
</evidence>
<evidence type="ECO:0000256" key="8">
    <source>
        <dbReference type="ARBA" id="ARBA00023170"/>
    </source>
</evidence>
<dbReference type="Pfam" id="PF07686">
    <property type="entry name" value="V-set"/>
    <property type="match status" value="1"/>
</dbReference>
<keyword evidence="2" id="KW-1003">Cell membrane</keyword>
<keyword evidence="4" id="KW-0391">Immunity</keyword>
<evidence type="ECO:0000313" key="15">
    <source>
        <dbReference type="Proteomes" id="UP000002279"/>
    </source>
</evidence>